<feature type="binding site" evidence="8">
    <location>
        <begin position="193"/>
        <end position="196"/>
    </location>
    <ligand>
        <name>ATP</name>
        <dbReference type="ChEBI" id="CHEBI:30616"/>
    </ligand>
</feature>
<gene>
    <name evidence="8 9" type="primary">panC</name>
    <name evidence="9" type="ORF">Q8791_03330</name>
</gene>
<feature type="binding site" evidence="8">
    <location>
        <begin position="156"/>
        <end position="159"/>
    </location>
    <ligand>
        <name>ATP</name>
        <dbReference type="ChEBI" id="CHEBI:30616"/>
    </ligand>
</feature>
<dbReference type="CDD" id="cd00560">
    <property type="entry name" value="PanC"/>
    <property type="match status" value="1"/>
</dbReference>
<dbReference type="NCBIfam" id="TIGR00018">
    <property type="entry name" value="panC"/>
    <property type="match status" value="1"/>
</dbReference>
<dbReference type="Pfam" id="PF02569">
    <property type="entry name" value="Pantoate_ligase"/>
    <property type="match status" value="1"/>
</dbReference>
<evidence type="ECO:0000313" key="9">
    <source>
        <dbReference type="EMBL" id="MEE2036252.1"/>
    </source>
</evidence>
<evidence type="ECO:0000256" key="2">
    <source>
        <dbReference type="ARBA" id="ARBA00009256"/>
    </source>
</evidence>
<feature type="binding site" evidence="8">
    <location>
        <begin position="39"/>
        <end position="46"/>
    </location>
    <ligand>
        <name>ATP</name>
        <dbReference type="ChEBI" id="CHEBI:30616"/>
    </ligand>
</feature>
<feature type="binding site" evidence="8">
    <location>
        <position position="162"/>
    </location>
    <ligand>
        <name>(R)-pantoate</name>
        <dbReference type="ChEBI" id="CHEBI:15980"/>
    </ligand>
</feature>
<comment type="catalytic activity">
    <reaction evidence="7 8">
        <text>(R)-pantoate + beta-alanine + ATP = (R)-pantothenate + AMP + diphosphate + H(+)</text>
        <dbReference type="Rhea" id="RHEA:10912"/>
        <dbReference type="ChEBI" id="CHEBI:15378"/>
        <dbReference type="ChEBI" id="CHEBI:15980"/>
        <dbReference type="ChEBI" id="CHEBI:29032"/>
        <dbReference type="ChEBI" id="CHEBI:30616"/>
        <dbReference type="ChEBI" id="CHEBI:33019"/>
        <dbReference type="ChEBI" id="CHEBI:57966"/>
        <dbReference type="ChEBI" id="CHEBI:456215"/>
        <dbReference type="EC" id="6.3.2.1"/>
    </reaction>
</comment>
<dbReference type="PANTHER" id="PTHR21299">
    <property type="entry name" value="CYTIDYLATE KINASE/PANTOATE-BETA-ALANINE LIGASE"/>
    <property type="match status" value="1"/>
</dbReference>
<proteinExistence type="inferred from homology"/>
<evidence type="ECO:0000256" key="1">
    <source>
        <dbReference type="ARBA" id="ARBA00004990"/>
    </source>
</evidence>
<dbReference type="InterPro" id="IPR014729">
    <property type="entry name" value="Rossmann-like_a/b/a_fold"/>
</dbReference>
<comment type="subunit">
    <text evidence="8">Homodimer.</text>
</comment>
<keyword evidence="6 8" id="KW-0067">ATP-binding</keyword>
<evidence type="ECO:0000256" key="3">
    <source>
        <dbReference type="ARBA" id="ARBA00022598"/>
    </source>
</evidence>
<feature type="binding site" evidence="8">
    <location>
        <position position="70"/>
    </location>
    <ligand>
        <name>beta-alanine</name>
        <dbReference type="ChEBI" id="CHEBI:57966"/>
    </ligand>
</feature>
<keyword evidence="4 8" id="KW-0566">Pantothenate biosynthesis</keyword>
<evidence type="ECO:0000256" key="6">
    <source>
        <dbReference type="ARBA" id="ARBA00022840"/>
    </source>
</evidence>
<comment type="miscellaneous">
    <text evidence="8">The reaction proceeds by a bi uni uni bi ping pong mechanism.</text>
</comment>
<dbReference type="SUPFAM" id="SSF52374">
    <property type="entry name" value="Nucleotidylyl transferase"/>
    <property type="match status" value="1"/>
</dbReference>
<keyword evidence="3 8" id="KW-0436">Ligase</keyword>
<dbReference type="Gene3D" id="3.40.50.620">
    <property type="entry name" value="HUPs"/>
    <property type="match status" value="1"/>
</dbReference>
<evidence type="ECO:0000313" key="10">
    <source>
        <dbReference type="Proteomes" id="UP001356095"/>
    </source>
</evidence>
<dbReference type="Proteomes" id="UP001356095">
    <property type="component" value="Unassembled WGS sequence"/>
</dbReference>
<protein>
    <recommendedName>
        <fullName evidence="8">Pantothenate synthetase</fullName>
        <shortName evidence="8">PS</shortName>
        <ecNumber evidence="8">6.3.2.1</ecNumber>
    </recommendedName>
    <alternativeName>
        <fullName evidence="8">Pantoate--beta-alanine ligase</fullName>
    </alternativeName>
    <alternativeName>
        <fullName evidence="8">Pantoate-activating enzyme</fullName>
    </alternativeName>
</protein>
<dbReference type="RefSeq" id="WP_330090042.1">
    <property type="nucleotide sequence ID" value="NZ_JAUZMY010000002.1"/>
</dbReference>
<reference evidence="9 10" key="1">
    <citation type="submission" date="2023-08" db="EMBL/GenBank/DDBJ databases">
        <authorList>
            <person name="Girao M."/>
            <person name="Carvalho M.F."/>
        </authorList>
    </citation>
    <scope>NUCLEOTIDE SEQUENCE [LARGE SCALE GENOMIC DNA]</scope>
    <source>
        <strain evidence="9 10">CT-R113</strain>
    </source>
</reference>
<dbReference type="Gene3D" id="3.30.1300.10">
    <property type="entry name" value="Pantoate-beta-alanine ligase, C-terminal domain"/>
    <property type="match status" value="1"/>
</dbReference>
<evidence type="ECO:0000256" key="7">
    <source>
        <dbReference type="ARBA" id="ARBA00048258"/>
    </source>
</evidence>
<comment type="function">
    <text evidence="8">Catalyzes the condensation of pantoate with beta-alanine in an ATP-dependent reaction via a pantoyl-adenylate intermediate.</text>
</comment>
<evidence type="ECO:0000256" key="8">
    <source>
        <dbReference type="HAMAP-Rule" id="MF_00158"/>
    </source>
</evidence>
<dbReference type="EC" id="6.3.2.1" evidence="8"/>
<accession>A0ABU7K3X7</accession>
<organism evidence="9 10">
    <name type="scientific">Nocardiopsis codii</name>
    <dbReference type="NCBI Taxonomy" id="3065942"/>
    <lineage>
        <taxon>Bacteria</taxon>
        <taxon>Bacillati</taxon>
        <taxon>Actinomycetota</taxon>
        <taxon>Actinomycetes</taxon>
        <taxon>Streptosporangiales</taxon>
        <taxon>Nocardiopsidaceae</taxon>
        <taxon>Nocardiopsis</taxon>
    </lineage>
</organism>
<evidence type="ECO:0000256" key="4">
    <source>
        <dbReference type="ARBA" id="ARBA00022655"/>
    </source>
</evidence>
<keyword evidence="10" id="KW-1185">Reference proteome</keyword>
<dbReference type="HAMAP" id="MF_00158">
    <property type="entry name" value="PanC"/>
    <property type="match status" value="1"/>
</dbReference>
<feature type="binding site" evidence="8">
    <location>
        <position position="185"/>
    </location>
    <ligand>
        <name>ATP</name>
        <dbReference type="ChEBI" id="CHEBI:30616"/>
    </ligand>
</feature>
<dbReference type="InterPro" id="IPR042176">
    <property type="entry name" value="Pantoate_ligase_C"/>
</dbReference>
<comment type="similarity">
    <text evidence="2 8">Belongs to the pantothenate synthetase family.</text>
</comment>
<dbReference type="PANTHER" id="PTHR21299:SF1">
    <property type="entry name" value="PANTOATE--BETA-ALANINE LIGASE"/>
    <property type="match status" value="1"/>
</dbReference>
<feature type="binding site" evidence="8">
    <location>
        <position position="70"/>
    </location>
    <ligand>
        <name>(R)-pantoate</name>
        <dbReference type="ChEBI" id="CHEBI:15980"/>
    </ligand>
</feature>
<keyword evidence="8" id="KW-0963">Cytoplasm</keyword>
<dbReference type="InterPro" id="IPR003721">
    <property type="entry name" value="Pantoate_ligase"/>
</dbReference>
<keyword evidence="5 8" id="KW-0547">Nucleotide-binding</keyword>
<comment type="pathway">
    <text evidence="1 8">Cofactor biosynthesis; (R)-pantothenate biosynthesis; (R)-pantothenate from (R)-pantoate and beta-alanine: step 1/1.</text>
</comment>
<evidence type="ECO:0000256" key="5">
    <source>
        <dbReference type="ARBA" id="ARBA00022741"/>
    </source>
</evidence>
<comment type="subcellular location">
    <subcellularLocation>
        <location evidence="8">Cytoplasm</location>
    </subcellularLocation>
</comment>
<feature type="active site" description="Proton donor" evidence="8">
    <location>
        <position position="46"/>
    </location>
</feature>
<dbReference type="EMBL" id="JAUZMY010000002">
    <property type="protein sequence ID" value="MEE2036252.1"/>
    <property type="molecule type" value="Genomic_DNA"/>
</dbReference>
<sequence>MTEPTPQSATTGGPLVARTPEELRRALTGAGRVALVPTMGALHGGHRTLMRLAGERADTVVVSVFVNPLQFGPDEDFDRYPRDLAADTAVCAEEGVDVVFAPAVETMYPTAQMVTVDAGPMGERLEGASRPGHFTGVLTVVAKLLNLVRPGTAVFGEKDAQQIALVRRMVADLDMPVEIVGAPILRDPDGLASSSRNVYLSDAERRSALALSRALRAGRAAASGGPDAVRAAARAVLDEAAGATPPVDLDYLALVDARTFDEVASGHRGDAVLAVAARVGATRLIDNVSVPL</sequence>
<comment type="caution">
    <text evidence="9">The sequence shown here is derived from an EMBL/GenBank/DDBJ whole genome shotgun (WGS) entry which is preliminary data.</text>
</comment>
<dbReference type="GO" id="GO:0016874">
    <property type="term" value="F:ligase activity"/>
    <property type="evidence" value="ECO:0007669"/>
    <property type="project" value="UniProtKB-KW"/>
</dbReference>
<name>A0ABU7K3X7_9ACTN</name>